<dbReference type="EMBL" id="MTJL01000025">
    <property type="protein sequence ID" value="OMI04596.1"/>
    <property type="molecule type" value="Genomic_DNA"/>
</dbReference>
<dbReference type="PANTHER" id="PTHR42941">
    <property type="entry name" value="SLL1037 PROTEIN"/>
    <property type="match status" value="1"/>
</dbReference>
<dbReference type="Pfam" id="PF16868">
    <property type="entry name" value="NMT1_3"/>
    <property type="match status" value="1"/>
</dbReference>
<comment type="caution">
    <text evidence="2">The sequence shown here is derived from an EMBL/GenBank/DDBJ whole genome shotgun (WGS) entry which is preliminary data.</text>
</comment>
<dbReference type="RefSeq" id="WP_076761770.1">
    <property type="nucleotide sequence ID" value="NZ_JARMDZ010000007.1"/>
</dbReference>
<name>A0A1R1RTY3_9BACI</name>
<dbReference type="Gene3D" id="3.40.190.10">
    <property type="entry name" value="Periplasmic binding protein-like II"/>
    <property type="match status" value="2"/>
</dbReference>
<accession>A0A1R1QIW4</accession>
<dbReference type="InterPro" id="IPR011852">
    <property type="entry name" value="TRAP_TAXI"/>
</dbReference>
<evidence type="ECO:0000313" key="2">
    <source>
        <dbReference type="EMBL" id="OMI04596.1"/>
    </source>
</evidence>
<dbReference type="OrthoDB" id="9776669at2"/>
<feature type="signal peptide" evidence="1">
    <location>
        <begin position="1"/>
        <end position="21"/>
    </location>
</feature>
<evidence type="ECO:0000313" key="3">
    <source>
        <dbReference type="Proteomes" id="UP000187367"/>
    </source>
</evidence>
<proteinExistence type="predicted"/>
<feature type="chain" id="PRO_5043149254" evidence="1">
    <location>
        <begin position="22"/>
        <end position="329"/>
    </location>
</feature>
<accession>A0A1R1RTY3</accession>
<keyword evidence="3" id="KW-1185">Reference proteome</keyword>
<sequence length="329" mass="34823">MKKWKGLSGMALMLTLVMGMAACGSNNASSDKDGGSASKGSGNYSLLTGGTGGTYYPLGGQFANLWEDATGDQFTTQTTGASAENMATLQKGEAEVAFSQTDIATYAIEGKEMFKEKIDGIKAIAALYPETVQIVTTEKSGINSIEELKGKTVSVGAAGAGVNINAKQILEVHGLSFDDIKPQNLSFEESTDGIQSGAIDAAFITAGTPTGAVEGLSAQNKIKILSIEEDKQKELMEKYPFYAQDTIKSGTYGIDKDISTVAVKAMLVATDKLDEDTVYKMTKGLFEADKINHAKGEFIKPETALEGLGDIDIHPGAAKYYKEKGIKKS</sequence>
<dbReference type="PANTHER" id="PTHR42941:SF1">
    <property type="entry name" value="SLL1037 PROTEIN"/>
    <property type="match status" value="1"/>
</dbReference>
<gene>
    <name evidence="2" type="ORF">BW143_13495</name>
</gene>
<dbReference type="AlphaFoldDB" id="A0A1R1RTY3"/>
<dbReference type="Proteomes" id="UP000187367">
    <property type="component" value="Unassembled WGS sequence"/>
</dbReference>
<keyword evidence="1" id="KW-0732">Signal</keyword>
<dbReference type="PROSITE" id="PS51257">
    <property type="entry name" value="PROKAR_LIPOPROTEIN"/>
    <property type="match status" value="1"/>
</dbReference>
<organism evidence="2 3">
    <name type="scientific">Bacillus swezeyi</name>
    <dbReference type="NCBI Taxonomy" id="1925020"/>
    <lineage>
        <taxon>Bacteria</taxon>
        <taxon>Bacillati</taxon>
        <taxon>Bacillota</taxon>
        <taxon>Bacilli</taxon>
        <taxon>Bacillales</taxon>
        <taxon>Bacillaceae</taxon>
        <taxon>Bacillus</taxon>
    </lineage>
</organism>
<evidence type="ECO:0000256" key="1">
    <source>
        <dbReference type="SAM" id="SignalP"/>
    </source>
</evidence>
<reference evidence="2 3" key="1">
    <citation type="submission" date="2017-01" db="EMBL/GenBank/DDBJ databases">
        <title>Bacillus phylogenomics.</title>
        <authorList>
            <person name="Dunlap C."/>
        </authorList>
    </citation>
    <scope>NUCLEOTIDE SEQUENCE [LARGE SCALE GENOMIC DNA]</scope>
    <source>
        <strain evidence="2 3">NRRL B-41282</strain>
    </source>
</reference>
<protein>
    <submittedName>
        <fullName evidence="2">C4-dicarboxylate ABC transporter substrate-binding protein</fullName>
    </submittedName>
</protein>
<dbReference type="NCBIfam" id="TIGR02122">
    <property type="entry name" value="TRAP_TAXI"/>
    <property type="match status" value="1"/>
</dbReference>
<dbReference type="CDD" id="cd13567">
    <property type="entry name" value="PBP2_TtGluBP"/>
    <property type="match status" value="1"/>
</dbReference>
<dbReference type="SUPFAM" id="SSF53850">
    <property type="entry name" value="Periplasmic binding protein-like II"/>
    <property type="match status" value="1"/>
</dbReference>